<comment type="caution">
    <text evidence="7">The sequence shown here is derived from an EMBL/GenBank/DDBJ whole genome shotgun (WGS) entry which is preliminary data.</text>
</comment>
<evidence type="ECO:0000259" key="6">
    <source>
        <dbReference type="SMART" id="SM00198"/>
    </source>
</evidence>
<sequence length="819" mass="93985">MTRIKYFLVALIVGHAISASLQCNYESCPNYWDPSKSTIHTMCAYPPNSYGAECQEVATSGLTNEEIEEVLGRHNELRAKVAAGEESRGLHGGQPGGNIRSLEWDNNLAVVAQRWANQCVFEHDKCRNIDGIEVGQNLGYRGTTGTLVDKFSDIVTGWYDEVKDFNHQYVSNYQSGSGGAVTTHYTQLIWANTTHVGCGGIKYKNSGFNKIHLVCNYRKKGNTIGEVVYEINDKTGRHPTSESDKRAPPSKHVNQYPKEYTEEFIDESNKRAPPSTYVDRFPKEHTEEYIDESDKMAPPFTHYNTFSKEPEREFSKELFEEPPSETIHNYPNILADLPDKNHVKKSPHEFNNEYYNQNTYQRPILPITRPPNQNQFGYSRECAYDQCKDKRIRGTYNQHTMCQYSTPTVAATCGYHANPGLEIVEENQILDLHNEFKNKALQEIARLGIRRDNKPIGYAEPLKWNAKLAEVAQRWANQCIYNEDKCRNIDGFEVSQNVGQMSDEHEFRAKFSDIVIAWYFVRDNYDANRNKLQFNYDSEYYEHLVWAGTTDIGCGGINYVNPVTNFFTTYLVCNYMTAKDITRKPIQKPIGPVKPIRRPNYPPENNVLTQKPIRRTHYEPASAIENLAPKITVRVGGDDCQYQACADPKISGKYNIHTMCQYLSTDPAEECYNVKKSSLNNGEKNEIILIHNNLIRSANSNVQSIQWNDELEKIAQRWANQCRQEIDACKNMLDGSPVRQYFGFIKKEHTFHSDLSYFIKSWNRDAPFEDKIIEVGCGIVQYKEDGDVFNTFFVCNYKTPRVNHTQIIDSGLQSFGIEF</sequence>
<dbReference type="InterPro" id="IPR014044">
    <property type="entry name" value="CAP_dom"/>
</dbReference>
<dbReference type="AlphaFoldDB" id="A0AA39F9J0"/>
<evidence type="ECO:0000256" key="1">
    <source>
        <dbReference type="ARBA" id="ARBA00004613"/>
    </source>
</evidence>
<accession>A0AA39F9J0</accession>
<keyword evidence="5" id="KW-0732">Signal</keyword>
<gene>
    <name evidence="7" type="ORF">PV328_003865</name>
</gene>
<evidence type="ECO:0000256" key="3">
    <source>
        <dbReference type="ARBA" id="ARBA00023157"/>
    </source>
</evidence>
<dbReference type="GO" id="GO:0005576">
    <property type="term" value="C:extracellular region"/>
    <property type="evidence" value="ECO:0007669"/>
    <property type="project" value="UniProtKB-SubCell"/>
</dbReference>
<dbReference type="PRINTS" id="PR00838">
    <property type="entry name" value="V5ALLERGEN"/>
</dbReference>
<feature type="compositionally biased region" description="Basic and acidic residues" evidence="4">
    <location>
        <begin position="234"/>
        <end position="247"/>
    </location>
</feature>
<dbReference type="EMBL" id="JAQQBS010001422">
    <property type="protein sequence ID" value="KAK0165346.1"/>
    <property type="molecule type" value="Genomic_DNA"/>
</dbReference>
<protein>
    <recommendedName>
        <fullName evidence="6">SCP domain-containing protein</fullName>
    </recommendedName>
</protein>
<reference evidence="7" key="2">
    <citation type="submission" date="2023-03" db="EMBL/GenBank/DDBJ databases">
        <authorList>
            <person name="Inwood S.N."/>
            <person name="Skelly J.G."/>
            <person name="Guhlin J."/>
            <person name="Harrop T.W.R."/>
            <person name="Goldson S.G."/>
            <person name="Dearden P.K."/>
        </authorList>
    </citation>
    <scope>NUCLEOTIDE SEQUENCE</scope>
    <source>
        <strain evidence="7">Irish</strain>
        <tissue evidence="7">Whole body</tissue>
    </source>
</reference>
<feature type="region of interest" description="Disordered" evidence="4">
    <location>
        <begin position="234"/>
        <end position="256"/>
    </location>
</feature>
<feature type="domain" description="SCP" evidence="6">
    <location>
        <begin position="424"/>
        <end position="578"/>
    </location>
</feature>
<dbReference type="SUPFAM" id="SSF55797">
    <property type="entry name" value="PR-1-like"/>
    <property type="match status" value="3"/>
</dbReference>
<keyword evidence="8" id="KW-1185">Reference proteome</keyword>
<proteinExistence type="predicted"/>
<dbReference type="PANTHER" id="PTHR10334">
    <property type="entry name" value="CYSTEINE-RICH SECRETORY PROTEIN-RELATED"/>
    <property type="match status" value="1"/>
</dbReference>
<evidence type="ECO:0000313" key="8">
    <source>
        <dbReference type="Proteomes" id="UP001168990"/>
    </source>
</evidence>
<keyword evidence="3" id="KW-1015">Disulfide bond</keyword>
<dbReference type="PRINTS" id="PR00837">
    <property type="entry name" value="V5TPXLIKE"/>
</dbReference>
<dbReference type="InterPro" id="IPR001283">
    <property type="entry name" value="CRISP-related"/>
</dbReference>
<organism evidence="7 8">
    <name type="scientific">Microctonus aethiopoides</name>
    <dbReference type="NCBI Taxonomy" id="144406"/>
    <lineage>
        <taxon>Eukaryota</taxon>
        <taxon>Metazoa</taxon>
        <taxon>Ecdysozoa</taxon>
        <taxon>Arthropoda</taxon>
        <taxon>Hexapoda</taxon>
        <taxon>Insecta</taxon>
        <taxon>Pterygota</taxon>
        <taxon>Neoptera</taxon>
        <taxon>Endopterygota</taxon>
        <taxon>Hymenoptera</taxon>
        <taxon>Apocrita</taxon>
        <taxon>Ichneumonoidea</taxon>
        <taxon>Braconidae</taxon>
        <taxon>Euphorinae</taxon>
        <taxon>Microctonus</taxon>
    </lineage>
</organism>
<evidence type="ECO:0000313" key="7">
    <source>
        <dbReference type="EMBL" id="KAK0165346.1"/>
    </source>
</evidence>
<dbReference type="Gene3D" id="3.40.33.10">
    <property type="entry name" value="CAP"/>
    <property type="match status" value="3"/>
</dbReference>
<comment type="subcellular location">
    <subcellularLocation>
        <location evidence="1">Secreted</location>
    </subcellularLocation>
</comment>
<feature type="domain" description="SCP" evidence="6">
    <location>
        <begin position="682"/>
        <end position="805"/>
    </location>
</feature>
<reference evidence="7" key="1">
    <citation type="journal article" date="2023" name="bioRxiv">
        <title>Scaffold-level genome assemblies of two parasitoid biocontrol wasps reveal the parthenogenesis mechanism and an associated novel virus.</title>
        <authorList>
            <person name="Inwood S."/>
            <person name="Skelly J."/>
            <person name="Guhlin J."/>
            <person name="Harrop T."/>
            <person name="Goldson S."/>
            <person name="Dearden P."/>
        </authorList>
    </citation>
    <scope>NUCLEOTIDE SEQUENCE</scope>
    <source>
        <strain evidence="7">Irish</strain>
        <tissue evidence="7">Whole body</tissue>
    </source>
</reference>
<evidence type="ECO:0000256" key="2">
    <source>
        <dbReference type="ARBA" id="ARBA00022525"/>
    </source>
</evidence>
<dbReference type="SMART" id="SM00198">
    <property type="entry name" value="SCP"/>
    <property type="match status" value="3"/>
</dbReference>
<keyword evidence="2" id="KW-0964">Secreted</keyword>
<dbReference type="CDD" id="cd05380">
    <property type="entry name" value="CAP_euk"/>
    <property type="match status" value="3"/>
</dbReference>
<evidence type="ECO:0000256" key="4">
    <source>
        <dbReference type="SAM" id="MobiDB-lite"/>
    </source>
</evidence>
<dbReference type="InterPro" id="IPR035940">
    <property type="entry name" value="CAP_sf"/>
</dbReference>
<name>A0AA39F9J0_9HYME</name>
<dbReference type="Proteomes" id="UP001168990">
    <property type="component" value="Unassembled WGS sequence"/>
</dbReference>
<feature type="chain" id="PRO_5041265451" description="SCP domain-containing protein" evidence="5">
    <location>
        <begin position="19"/>
        <end position="819"/>
    </location>
</feature>
<dbReference type="Pfam" id="PF00188">
    <property type="entry name" value="CAP"/>
    <property type="match status" value="3"/>
</dbReference>
<dbReference type="InterPro" id="IPR002413">
    <property type="entry name" value="V5_allergen-like"/>
</dbReference>
<feature type="domain" description="SCP" evidence="6">
    <location>
        <begin position="65"/>
        <end position="225"/>
    </location>
</feature>
<evidence type="ECO:0000256" key="5">
    <source>
        <dbReference type="SAM" id="SignalP"/>
    </source>
</evidence>
<feature type="signal peptide" evidence="5">
    <location>
        <begin position="1"/>
        <end position="18"/>
    </location>
</feature>